<proteinExistence type="predicted"/>
<protein>
    <submittedName>
        <fullName evidence="2">Uncharacterized protein</fullName>
    </submittedName>
</protein>
<feature type="transmembrane region" description="Helical" evidence="1">
    <location>
        <begin position="12"/>
        <end position="32"/>
    </location>
</feature>
<organism evidence="2 3">
    <name type="scientific">Gracilibacillus xinjiangensis</name>
    <dbReference type="NCBI Taxonomy" id="1193282"/>
    <lineage>
        <taxon>Bacteria</taxon>
        <taxon>Bacillati</taxon>
        <taxon>Bacillota</taxon>
        <taxon>Bacilli</taxon>
        <taxon>Bacillales</taxon>
        <taxon>Bacillaceae</taxon>
        <taxon>Gracilibacillus</taxon>
    </lineage>
</organism>
<accession>A0ABV8WVS1</accession>
<dbReference type="Proteomes" id="UP001595882">
    <property type="component" value="Unassembled WGS sequence"/>
</dbReference>
<name>A0ABV8WVS1_9BACI</name>
<reference evidence="3" key="1">
    <citation type="journal article" date="2019" name="Int. J. Syst. Evol. Microbiol.">
        <title>The Global Catalogue of Microorganisms (GCM) 10K type strain sequencing project: providing services to taxonomists for standard genome sequencing and annotation.</title>
        <authorList>
            <consortium name="The Broad Institute Genomics Platform"/>
            <consortium name="The Broad Institute Genome Sequencing Center for Infectious Disease"/>
            <person name="Wu L."/>
            <person name="Ma J."/>
        </authorList>
    </citation>
    <scope>NUCLEOTIDE SEQUENCE [LARGE SCALE GENOMIC DNA]</scope>
    <source>
        <strain evidence="3">CCUG 37865</strain>
    </source>
</reference>
<sequence length="78" mass="8645">MGNFIGDILSKILEFIFVAFFWLFDKLAAFLVKSGIVESETTAQVISISIVCFIYLVLNGIFISPKRIVGGSMYESEG</sequence>
<gene>
    <name evidence="2" type="ORF">ACFOY7_12755</name>
</gene>
<comment type="caution">
    <text evidence="2">The sequence shown here is derived from an EMBL/GenBank/DDBJ whole genome shotgun (WGS) entry which is preliminary data.</text>
</comment>
<dbReference type="EMBL" id="JBHSDT010000008">
    <property type="protein sequence ID" value="MFC4403940.1"/>
    <property type="molecule type" value="Genomic_DNA"/>
</dbReference>
<keyword evidence="3" id="KW-1185">Reference proteome</keyword>
<evidence type="ECO:0000313" key="2">
    <source>
        <dbReference type="EMBL" id="MFC4403940.1"/>
    </source>
</evidence>
<keyword evidence="1" id="KW-0472">Membrane</keyword>
<evidence type="ECO:0000256" key="1">
    <source>
        <dbReference type="SAM" id="Phobius"/>
    </source>
</evidence>
<feature type="transmembrane region" description="Helical" evidence="1">
    <location>
        <begin position="44"/>
        <end position="63"/>
    </location>
</feature>
<keyword evidence="1" id="KW-1133">Transmembrane helix</keyword>
<evidence type="ECO:0000313" key="3">
    <source>
        <dbReference type="Proteomes" id="UP001595882"/>
    </source>
</evidence>
<keyword evidence="1" id="KW-0812">Transmembrane</keyword>
<dbReference type="RefSeq" id="WP_390252477.1">
    <property type="nucleotide sequence ID" value="NZ_JBHSDT010000008.1"/>
</dbReference>